<protein>
    <submittedName>
        <fullName evidence="2">Uncharacterized protein</fullName>
    </submittedName>
</protein>
<dbReference type="RefSeq" id="WP_163589027.1">
    <property type="nucleotide sequence ID" value="NZ_CP040856.1"/>
</dbReference>
<reference evidence="2 3" key="1">
    <citation type="submission" date="2019-06" db="EMBL/GenBank/DDBJ databases">
        <title>Whole genome sequencing of Lactobacillus johnsonii strain G2A.</title>
        <authorList>
            <person name="Conlan S."/>
            <person name="Thomas P.J."/>
            <person name="Mullikin J."/>
            <person name="Singer J."/>
            <person name="Weaver C."/>
            <person name="Segre J.A."/>
        </authorList>
    </citation>
    <scope>NUCLEOTIDE SEQUENCE [LARGE SCALE GENOMIC DNA]</scope>
    <source>
        <strain evidence="2 3">G2A</strain>
        <plasmid evidence="2 3">unnamed2</plasmid>
    </source>
</reference>
<sequence>MKAKNLTDEQMTEAQNKIERYFVNINKQINEVNCNINEIKNNFHEYFVQELQDKTFKTHYQELLTVEDLIKSKTIADLSDKAKKVINVNSEGMLSETFNPNEFIFAELNQMNDQLLLADLANHNWKKGDFKNIQLLVNNFEGLKPEKKNEIFVFIKTKNWTALKLIAIQATQQLKRIGTSSFDSDQAKDSSNILWDSAFISAFAGTIAANALSDSFSSSDSIGPVGGFGSSSDGLSGFGGDFGGGGGTANF</sequence>
<evidence type="ECO:0000313" key="2">
    <source>
        <dbReference type="EMBL" id="QIA88669.1"/>
    </source>
</evidence>
<keyword evidence="2" id="KW-0614">Plasmid</keyword>
<dbReference type="EMBL" id="CP040856">
    <property type="protein sequence ID" value="QIA88669.1"/>
    <property type="molecule type" value="Genomic_DNA"/>
</dbReference>
<keyword evidence="1" id="KW-0175">Coiled coil</keyword>
<accession>A0A9X7XVJ6</accession>
<organism evidence="2 3">
    <name type="scientific">Lactobacillus johnsonii</name>
    <dbReference type="NCBI Taxonomy" id="33959"/>
    <lineage>
        <taxon>Bacteria</taxon>
        <taxon>Bacillati</taxon>
        <taxon>Bacillota</taxon>
        <taxon>Bacilli</taxon>
        <taxon>Lactobacillales</taxon>
        <taxon>Lactobacillaceae</taxon>
        <taxon>Lactobacillus</taxon>
    </lineage>
</organism>
<gene>
    <name evidence="2" type="ORF">FEE39_10530</name>
</gene>
<proteinExistence type="predicted"/>
<geneLocation type="plasmid" evidence="2 3">
    <name>unnamed2</name>
</geneLocation>
<evidence type="ECO:0000313" key="3">
    <source>
        <dbReference type="Proteomes" id="UP000464749"/>
    </source>
</evidence>
<dbReference type="AlphaFoldDB" id="A0A9X7XVJ6"/>
<feature type="coiled-coil region" evidence="1">
    <location>
        <begin position="11"/>
        <end position="42"/>
    </location>
</feature>
<dbReference type="Proteomes" id="UP000464749">
    <property type="component" value="Plasmid unnamed2"/>
</dbReference>
<name>A0A9X7XVJ6_LACJH</name>
<evidence type="ECO:0000256" key="1">
    <source>
        <dbReference type="SAM" id="Coils"/>
    </source>
</evidence>